<keyword evidence="12" id="KW-0813">Transport</keyword>
<gene>
    <name evidence="12 13" type="primary">crcB</name>
    <name evidence="12" type="synonym">fluC</name>
    <name evidence="13" type="ORF">EPK99_06885</name>
</gene>
<name>A0A3S3RK77_9HYPH</name>
<dbReference type="NCBIfam" id="NF010791">
    <property type="entry name" value="PRK14195.1"/>
    <property type="match status" value="1"/>
</dbReference>
<keyword evidence="7 12" id="KW-0406">Ion transport</keyword>
<evidence type="ECO:0000313" key="14">
    <source>
        <dbReference type="Proteomes" id="UP000287687"/>
    </source>
</evidence>
<keyword evidence="14" id="KW-1185">Reference proteome</keyword>
<evidence type="ECO:0000256" key="12">
    <source>
        <dbReference type="HAMAP-Rule" id="MF_00454"/>
    </source>
</evidence>
<feature type="binding site" evidence="12">
    <location>
        <position position="78"/>
    </location>
    <ligand>
        <name>Na(+)</name>
        <dbReference type="ChEBI" id="CHEBI:29101"/>
        <note>structural</note>
    </ligand>
</feature>
<evidence type="ECO:0000256" key="4">
    <source>
        <dbReference type="ARBA" id="ARBA00022692"/>
    </source>
</evidence>
<keyword evidence="3" id="KW-0997">Cell inner membrane</keyword>
<keyword evidence="4 12" id="KW-0812">Transmembrane</keyword>
<dbReference type="GO" id="GO:0062054">
    <property type="term" value="F:fluoride channel activity"/>
    <property type="evidence" value="ECO:0007669"/>
    <property type="project" value="UniProtKB-UniRule"/>
</dbReference>
<dbReference type="OrthoDB" id="9806299at2"/>
<dbReference type="RefSeq" id="WP_128442318.1">
    <property type="nucleotide sequence ID" value="NZ_SBIP01000002.1"/>
</dbReference>
<sequence>MFNILLVAIGGAFGSVLRYLAGVLTLRWFGPAFPWGTLAVNVVGSFAIGLLTEMIARKFNASTELRVLLVAGILGGFTTFSSFSLDTMVLLERGAGAATAAYVLGSLGLSFIAIVAGLALGRAMF</sequence>
<evidence type="ECO:0000313" key="13">
    <source>
        <dbReference type="EMBL" id="RWX78340.1"/>
    </source>
</evidence>
<keyword evidence="9 12" id="KW-0407">Ion channel</keyword>
<comment type="similarity">
    <text evidence="10 12">Belongs to the fluoride channel Fluc/FEX (TC 1.A.43) family.</text>
</comment>
<dbReference type="Proteomes" id="UP000287687">
    <property type="component" value="Unassembled WGS sequence"/>
</dbReference>
<comment type="caution">
    <text evidence="13">The sequence shown here is derived from an EMBL/GenBank/DDBJ whole genome shotgun (WGS) entry which is preliminary data.</text>
</comment>
<evidence type="ECO:0000256" key="3">
    <source>
        <dbReference type="ARBA" id="ARBA00022519"/>
    </source>
</evidence>
<proteinExistence type="inferred from homology"/>
<dbReference type="InterPro" id="IPR003691">
    <property type="entry name" value="FluC"/>
</dbReference>
<dbReference type="GO" id="GO:0140114">
    <property type="term" value="P:cellular detoxification of fluoride"/>
    <property type="evidence" value="ECO:0007669"/>
    <property type="project" value="UniProtKB-UniRule"/>
</dbReference>
<evidence type="ECO:0000256" key="8">
    <source>
        <dbReference type="ARBA" id="ARBA00023136"/>
    </source>
</evidence>
<dbReference type="GO" id="GO:0005886">
    <property type="term" value="C:plasma membrane"/>
    <property type="evidence" value="ECO:0007669"/>
    <property type="project" value="UniProtKB-SubCell"/>
</dbReference>
<dbReference type="PANTHER" id="PTHR28259:SF1">
    <property type="entry name" value="FLUORIDE EXPORT PROTEIN 1-RELATED"/>
    <property type="match status" value="1"/>
</dbReference>
<organism evidence="13 14">
    <name type="scientific">Neorhizobium lilium</name>
    <dbReference type="NCBI Taxonomy" id="2503024"/>
    <lineage>
        <taxon>Bacteria</taxon>
        <taxon>Pseudomonadati</taxon>
        <taxon>Pseudomonadota</taxon>
        <taxon>Alphaproteobacteria</taxon>
        <taxon>Hyphomicrobiales</taxon>
        <taxon>Rhizobiaceae</taxon>
        <taxon>Rhizobium/Agrobacterium group</taxon>
        <taxon>Neorhizobium</taxon>
    </lineage>
</organism>
<keyword evidence="6 12" id="KW-0915">Sodium</keyword>
<feature type="transmembrane region" description="Helical" evidence="12">
    <location>
        <begin position="34"/>
        <end position="55"/>
    </location>
</feature>
<evidence type="ECO:0000256" key="9">
    <source>
        <dbReference type="ARBA" id="ARBA00023303"/>
    </source>
</evidence>
<evidence type="ECO:0000256" key="11">
    <source>
        <dbReference type="ARBA" id="ARBA00035585"/>
    </source>
</evidence>
<dbReference type="Pfam" id="PF02537">
    <property type="entry name" value="CRCB"/>
    <property type="match status" value="1"/>
</dbReference>
<evidence type="ECO:0000256" key="7">
    <source>
        <dbReference type="ARBA" id="ARBA00023065"/>
    </source>
</evidence>
<feature type="transmembrane region" description="Helical" evidence="12">
    <location>
        <begin position="97"/>
        <end position="120"/>
    </location>
</feature>
<evidence type="ECO:0000256" key="1">
    <source>
        <dbReference type="ARBA" id="ARBA00004651"/>
    </source>
</evidence>
<dbReference type="GO" id="GO:0046872">
    <property type="term" value="F:metal ion binding"/>
    <property type="evidence" value="ECO:0007669"/>
    <property type="project" value="UniProtKB-KW"/>
</dbReference>
<evidence type="ECO:0000256" key="2">
    <source>
        <dbReference type="ARBA" id="ARBA00022475"/>
    </source>
</evidence>
<dbReference type="EMBL" id="SBIP01000002">
    <property type="protein sequence ID" value="RWX78340.1"/>
    <property type="molecule type" value="Genomic_DNA"/>
</dbReference>
<dbReference type="HAMAP" id="MF_00454">
    <property type="entry name" value="FluC"/>
    <property type="match status" value="1"/>
</dbReference>
<comment type="activity regulation">
    <text evidence="12">Na(+) is not transported, but it plays an essential structural role and its presence is essential for fluoride channel function.</text>
</comment>
<dbReference type="NCBIfam" id="TIGR00494">
    <property type="entry name" value="crcB"/>
    <property type="match status" value="1"/>
</dbReference>
<protein>
    <recommendedName>
        <fullName evidence="12">Fluoride-specific ion channel FluC</fullName>
    </recommendedName>
</protein>
<comment type="catalytic activity">
    <reaction evidence="11">
        <text>fluoride(in) = fluoride(out)</text>
        <dbReference type="Rhea" id="RHEA:76159"/>
        <dbReference type="ChEBI" id="CHEBI:17051"/>
    </reaction>
    <physiologicalReaction direction="left-to-right" evidence="11">
        <dbReference type="Rhea" id="RHEA:76160"/>
    </physiologicalReaction>
</comment>
<keyword evidence="12" id="KW-0479">Metal-binding</keyword>
<feature type="binding site" evidence="12">
    <location>
        <position position="75"/>
    </location>
    <ligand>
        <name>Na(+)</name>
        <dbReference type="ChEBI" id="CHEBI:29101"/>
        <note>structural</note>
    </ligand>
</feature>
<accession>A0A3S3RK77</accession>
<keyword evidence="8 12" id="KW-0472">Membrane</keyword>
<comment type="subcellular location">
    <subcellularLocation>
        <location evidence="1 12">Cell membrane</location>
        <topology evidence="1 12">Multi-pass membrane protein</topology>
    </subcellularLocation>
</comment>
<feature type="transmembrane region" description="Helical" evidence="12">
    <location>
        <begin position="67"/>
        <end position="85"/>
    </location>
</feature>
<evidence type="ECO:0000256" key="5">
    <source>
        <dbReference type="ARBA" id="ARBA00022989"/>
    </source>
</evidence>
<dbReference type="PANTHER" id="PTHR28259">
    <property type="entry name" value="FLUORIDE EXPORT PROTEIN 1-RELATED"/>
    <property type="match status" value="1"/>
</dbReference>
<dbReference type="AlphaFoldDB" id="A0A3S3RK77"/>
<evidence type="ECO:0000256" key="6">
    <source>
        <dbReference type="ARBA" id="ARBA00023053"/>
    </source>
</evidence>
<evidence type="ECO:0000256" key="10">
    <source>
        <dbReference type="ARBA" id="ARBA00035120"/>
    </source>
</evidence>
<reference evidence="13 14" key="1">
    <citation type="submission" date="2019-01" db="EMBL/GenBank/DDBJ databases">
        <title>The draft genome of Rhizobium sp. 24NR.</title>
        <authorList>
            <person name="Liu L."/>
            <person name="Liang L."/>
            <person name="Shi S."/>
            <person name="Xu L."/>
            <person name="Wang X."/>
            <person name="Li L."/>
            <person name="Zhang X."/>
        </authorList>
    </citation>
    <scope>NUCLEOTIDE SEQUENCE [LARGE SCALE GENOMIC DNA]</scope>
    <source>
        <strain evidence="13 14">24NR</strain>
    </source>
</reference>
<comment type="function">
    <text evidence="12">Fluoride-specific ion channel. Important for reducing fluoride concentration in the cell, thus reducing its toxicity.</text>
</comment>
<keyword evidence="5 12" id="KW-1133">Transmembrane helix</keyword>
<keyword evidence="2 12" id="KW-1003">Cell membrane</keyword>